<dbReference type="Proteomes" id="UP000199695">
    <property type="component" value="Unassembled WGS sequence"/>
</dbReference>
<evidence type="ECO:0000313" key="2">
    <source>
        <dbReference type="Proteomes" id="UP000199695"/>
    </source>
</evidence>
<evidence type="ECO:0000313" key="1">
    <source>
        <dbReference type="EMBL" id="SEN66850.1"/>
    </source>
</evidence>
<dbReference type="PANTHER" id="PTHR40053">
    <property type="entry name" value="SPORULATION-CONTROL PROTEIN SPO0M"/>
    <property type="match status" value="1"/>
</dbReference>
<dbReference type="AlphaFoldDB" id="A0A1H8IDG1"/>
<reference evidence="1 2" key="1">
    <citation type="submission" date="2016-10" db="EMBL/GenBank/DDBJ databases">
        <authorList>
            <person name="de Groot N.N."/>
        </authorList>
    </citation>
    <scope>NUCLEOTIDE SEQUENCE [LARGE SCALE GENOMIC DNA]</scope>
    <source>
        <strain evidence="1 2">DSM 46701</strain>
    </source>
</reference>
<dbReference type="Pfam" id="PF07070">
    <property type="entry name" value="Spo0M"/>
    <property type="match status" value="1"/>
</dbReference>
<sequence length="251" mass="28776">MSVFGKALASFGVGAAKVDTRLEKATYRQGETVRGEVFIQGGQTEQWIDEIYLFLVVAYHHEGTQDEYVISEFRITDAFEITPRETKVIPFEFQLPYDTPVTTAGCPVYLKTGLDIKMAVDPSDTDGIEVLPHPLIDEVLHVVEKIGFQLYRVEYEFDKFYSRHPFVQEYKFRPMGRFEGVLDELKLIFFPQARELDAILLVDRKAVDLMSSMEEALDLDERMARFHVSAKEAEHGSQLAKKIEQLIEAQI</sequence>
<protein>
    <submittedName>
        <fullName evidence="1">Sporulation-control protein</fullName>
    </submittedName>
</protein>
<dbReference type="InterPro" id="IPR014756">
    <property type="entry name" value="Ig_E-set"/>
</dbReference>
<name>A0A1H8IDG1_9BACL</name>
<accession>A0A1H8IDG1</accession>
<organism evidence="1 2">
    <name type="scientific">Lihuaxuella thermophila</name>
    <dbReference type="NCBI Taxonomy" id="1173111"/>
    <lineage>
        <taxon>Bacteria</taxon>
        <taxon>Bacillati</taxon>
        <taxon>Bacillota</taxon>
        <taxon>Bacilli</taxon>
        <taxon>Bacillales</taxon>
        <taxon>Thermoactinomycetaceae</taxon>
        <taxon>Lihuaxuella</taxon>
    </lineage>
</organism>
<proteinExistence type="predicted"/>
<dbReference type="SUPFAM" id="SSF81296">
    <property type="entry name" value="E set domains"/>
    <property type="match status" value="1"/>
</dbReference>
<dbReference type="PANTHER" id="PTHR40053:SF1">
    <property type="entry name" value="SPORULATION-CONTROL PROTEIN SPO0M"/>
    <property type="match status" value="1"/>
</dbReference>
<dbReference type="RefSeq" id="WP_170839990.1">
    <property type="nucleotide sequence ID" value="NZ_FOCQ01000017.1"/>
</dbReference>
<dbReference type="EMBL" id="FOCQ01000017">
    <property type="protein sequence ID" value="SEN66850.1"/>
    <property type="molecule type" value="Genomic_DNA"/>
</dbReference>
<gene>
    <name evidence="1" type="ORF">SAMN05444955_11749</name>
</gene>
<keyword evidence="2" id="KW-1185">Reference proteome</keyword>
<dbReference type="STRING" id="1173111.SAMN05444955_11749"/>
<dbReference type="InterPro" id="IPR009776">
    <property type="entry name" value="Spore_0_M"/>
</dbReference>